<proteinExistence type="predicted"/>
<dbReference type="Pfam" id="PF04397">
    <property type="entry name" value="LytTR"/>
    <property type="match status" value="1"/>
</dbReference>
<keyword evidence="3" id="KW-1185">Reference proteome</keyword>
<dbReference type="RefSeq" id="WP_218095827.1">
    <property type="nucleotide sequence ID" value="NZ_CAJVAS010000055.1"/>
</dbReference>
<reference evidence="2" key="1">
    <citation type="submission" date="2021-06" db="EMBL/GenBank/DDBJ databases">
        <authorList>
            <person name="Criscuolo A."/>
        </authorList>
    </citation>
    <scope>NUCLEOTIDE SEQUENCE</scope>
    <source>
        <strain evidence="2">CIP111600</strain>
    </source>
</reference>
<comment type="caution">
    <text evidence="2">The sequence shown here is derived from an EMBL/GenBank/DDBJ whole genome shotgun (WGS) entry which is preliminary data.</text>
</comment>
<dbReference type="AlphaFoldDB" id="A0A916NLL3"/>
<gene>
    <name evidence="2" type="ORF">PAESOLCIP111_06167</name>
</gene>
<evidence type="ECO:0000313" key="2">
    <source>
        <dbReference type="EMBL" id="CAG7650753.1"/>
    </source>
</evidence>
<feature type="domain" description="HTH LytTR-type" evidence="1">
    <location>
        <begin position="13"/>
        <end position="109"/>
    </location>
</feature>
<name>A0A916NLL3_9BACL</name>
<dbReference type="EMBL" id="CAJVAS010000055">
    <property type="protein sequence ID" value="CAG7650753.1"/>
    <property type="molecule type" value="Genomic_DNA"/>
</dbReference>
<evidence type="ECO:0000313" key="3">
    <source>
        <dbReference type="Proteomes" id="UP000693672"/>
    </source>
</evidence>
<sequence>MGFWVYVKDMETGEKLNIHTDDCDFITVHKDRLTVFVIGNKKYLEQRGLESFAEDLESDLFRLTDRSHLVNFKKVSCFEEKSLVLRFSDSDQTASVARIHRNAVEQYIRRSPGKKIISRQMEGRFPLWNKARKFMR</sequence>
<protein>
    <recommendedName>
        <fullName evidence="1">HTH LytTR-type domain-containing protein</fullName>
    </recommendedName>
</protein>
<organism evidence="2 3">
    <name type="scientific">Paenibacillus solanacearum</name>
    <dbReference type="NCBI Taxonomy" id="2048548"/>
    <lineage>
        <taxon>Bacteria</taxon>
        <taxon>Bacillati</taxon>
        <taxon>Bacillota</taxon>
        <taxon>Bacilli</taxon>
        <taxon>Bacillales</taxon>
        <taxon>Paenibacillaceae</taxon>
        <taxon>Paenibacillus</taxon>
    </lineage>
</organism>
<dbReference type="GO" id="GO:0003677">
    <property type="term" value="F:DNA binding"/>
    <property type="evidence" value="ECO:0007669"/>
    <property type="project" value="InterPro"/>
</dbReference>
<dbReference type="Proteomes" id="UP000693672">
    <property type="component" value="Unassembled WGS sequence"/>
</dbReference>
<dbReference type="SMART" id="SM00850">
    <property type="entry name" value="LytTR"/>
    <property type="match status" value="1"/>
</dbReference>
<evidence type="ECO:0000259" key="1">
    <source>
        <dbReference type="SMART" id="SM00850"/>
    </source>
</evidence>
<dbReference type="InterPro" id="IPR007492">
    <property type="entry name" value="LytTR_DNA-bd_dom"/>
</dbReference>
<accession>A0A916NLL3</accession>